<proteinExistence type="predicted"/>
<gene>
    <name evidence="1" type="ORF">CU097_005395</name>
</gene>
<name>A0A367JGE7_RHIAZ</name>
<reference evidence="1 2" key="1">
    <citation type="journal article" date="2018" name="G3 (Bethesda)">
        <title>Phylogenetic and Phylogenomic Definition of Rhizopus Species.</title>
        <authorList>
            <person name="Gryganskyi A.P."/>
            <person name="Golan J."/>
            <person name="Dolatabadi S."/>
            <person name="Mondo S."/>
            <person name="Robb S."/>
            <person name="Idnurm A."/>
            <person name="Muszewska A."/>
            <person name="Steczkiewicz K."/>
            <person name="Masonjones S."/>
            <person name="Liao H.L."/>
            <person name="Gajdeczka M.T."/>
            <person name="Anike F."/>
            <person name="Vuek A."/>
            <person name="Anishchenko I.M."/>
            <person name="Voigt K."/>
            <person name="de Hoog G.S."/>
            <person name="Smith M.E."/>
            <person name="Heitman J."/>
            <person name="Vilgalys R."/>
            <person name="Stajich J.E."/>
        </authorList>
    </citation>
    <scope>NUCLEOTIDE SEQUENCE [LARGE SCALE GENOMIC DNA]</scope>
    <source>
        <strain evidence="1 2">CBS 357.93</strain>
    </source>
</reference>
<evidence type="ECO:0000313" key="2">
    <source>
        <dbReference type="Proteomes" id="UP000252139"/>
    </source>
</evidence>
<dbReference type="EMBL" id="PJQL01001376">
    <property type="protein sequence ID" value="RCH88949.1"/>
    <property type="molecule type" value="Genomic_DNA"/>
</dbReference>
<protein>
    <submittedName>
        <fullName evidence="1">Uncharacterized protein</fullName>
    </submittedName>
</protein>
<dbReference type="Proteomes" id="UP000252139">
    <property type="component" value="Unassembled WGS sequence"/>
</dbReference>
<organism evidence="1 2">
    <name type="scientific">Rhizopus azygosporus</name>
    <name type="common">Rhizopus microsporus var. azygosporus</name>
    <dbReference type="NCBI Taxonomy" id="86630"/>
    <lineage>
        <taxon>Eukaryota</taxon>
        <taxon>Fungi</taxon>
        <taxon>Fungi incertae sedis</taxon>
        <taxon>Mucoromycota</taxon>
        <taxon>Mucoromycotina</taxon>
        <taxon>Mucoromycetes</taxon>
        <taxon>Mucorales</taxon>
        <taxon>Mucorineae</taxon>
        <taxon>Rhizopodaceae</taxon>
        <taxon>Rhizopus</taxon>
    </lineage>
</organism>
<sequence length="150" mass="16763">MYSLNRDTLSFATKGRIPTTFKTDRPDIIIICCCGVEVGCGEVKPPGKGKALVDKNRARIADTFGVLVAGMSLELTKLQFNNDNYFYSVLKSIELPGRSQWYSNIEAYFETLFSFKVLIEQSPGEEDNGNQLSIYDQCSGLLNPTARFLK</sequence>
<keyword evidence="2" id="KW-1185">Reference proteome</keyword>
<accession>A0A367JGE7</accession>
<dbReference type="AlphaFoldDB" id="A0A367JGE7"/>
<dbReference type="OrthoDB" id="2280749at2759"/>
<evidence type="ECO:0000313" key="1">
    <source>
        <dbReference type="EMBL" id="RCH88949.1"/>
    </source>
</evidence>
<comment type="caution">
    <text evidence="1">The sequence shown here is derived from an EMBL/GenBank/DDBJ whole genome shotgun (WGS) entry which is preliminary data.</text>
</comment>